<accession>A0ACB9A3Z3</accession>
<organism evidence="1 2">
    <name type="scientific">Smallanthus sonchifolius</name>
    <dbReference type="NCBI Taxonomy" id="185202"/>
    <lineage>
        <taxon>Eukaryota</taxon>
        <taxon>Viridiplantae</taxon>
        <taxon>Streptophyta</taxon>
        <taxon>Embryophyta</taxon>
        <taxon>Tracheophyta</taxon>
        <taxon>Spermatophyta</taxon>
        <taxon>Magnoliopsida</taxon>
        <taxon>eudicotyledons</taxon>
        <taxon>Gunneridae</taxon>
        <taxon>Pentapetalae</taxon>
        <taxon>asterids</taxon>
        <taxon>campanulids</taxon>
        <taxon>Asterales</taxon>
        <taxon>Asteraceae</taxon>
        <taxon>Asteroideae</taxon>
        <taxon>Heliantheae alliance</taxon>
        <taxon>Millerieae</taxon>
        <taxon>Smallanthus</taxon>
    </lineage>
</organism>
<reference evidence="1 2" key="2">
    <citation type="journal article" date="2022" name="Mol. Ecol. Resour.">
        <title>The genomes of chicory, endive, great burdock and yacon provide insights into Asteraceae paleo-polyploidization history and plant inulin production.</title>
        <authorList>
            <person name="Fan W."/>
            <person name="Wang S."/>
            <person name="Wang H."/>
            <person name="Wang A."/>
            <person name="Jiang F."/>
            <person name="Liu H."/>
            <person name="Zhao H."/>
            <person name="Xu D."/>
            <person name="Zhang Y."/>
        </authorList>
    </citation>
    <scope>NUCLEOTIDE SEQUENCE [LARGE SCALE GENOMIC DNA]</scope>
    <source>
        <strain evidence="2">cv. Yunnan</strain>
        <tissue evidence="1">Leaves</tissue>
    </source>
</reference>
<sequence length="142" mass="16276">MVEDHSEGYHSNMVANSRFDDRFSPGEGYALKARKPYTITKQREKWTQEEHKKFLEALKLYGRSWRQIEGHVGNKTAVQIRSHAQKFFSKVVRESSGVDGTKGGGIGYLDGFMDIRLKATQVRLFLTYSSLSSAIHHWGFFS</sequence>
<name>A0ACB9A3Z3_9ASTR</name>
<reference evidence="2" key="1">
    <citation type="journal article" date="2022" name="Mol. Ecol. Resour.">
        <title>The genomes of chicory, endive, great burdock and yacon provide insights into Asteraceae palaeo-polyploidization history and plant inulin production.</title>
        <authorList>
            <person name="Fan W."/>
            <person name="Wang S."/>
            <person name="Wang H."/>
            <person name="Wang A."/>
            <person name="Jiang F."/>
            <person name="Liu H."/>
            <person name="Zhao H."/>
            <person name="Xu D."/>
            <person name="Zhang Y."/>
        </authorList>
    </citation>
    <scope>NUCLEOTIDE SEQUENCE [LARGE SCALE GENOMIC DNA]</scope>
    <source>
        <strain evidence="2">cv. Yunnan</strain>
    </source>
</reference>
<keyword evidence="2" id="KW-1185">Reference proteome</keyword>
<evidence type="ECO:0000313" key="1">
    <source>
        <dbReference type="EMBL" id="KAI3704446.1"/>
    </source>
</evidence>
<dbReference type="Proteomes" id="UP001056120">
    <property type="component" value="Linkage Group LG25"/>
</dbReference>
<comment type="caution">
    <text evidence="1">The sequence shown here is derived from an EMBL/GenBank/DDBJ whole genome shotgun (WGS) entry which is preliminary data.</text>
</comment>
<proteinExistence type="predicted"/>
<protein>
    <submittedName>
        <fullName evidence="1">Uncharacterized protein</fullName>
    </submittedName>
</protein>
<dbReference type="EMBL" id="CM042042">
    <property type="protein sequence ID" value="KAI3704446.1"/>
    <property type="molecule type" value="Genomic_DNA"/>
</dbReference>
<gene>
    <name evidence="1" type="ORF">L1987_74666</name>
</gene>
<evidence type="ECO:0000313" key="2">
    <source>
        <dbReference type="Proteomes" id="UP001056120"/>
    </source>
</evidence>